<dbReference type="AlphaFoldDB" id="A0A6L5XBA9"/>
<comment type="caution">
    <text evidence="1">The sequence shown here is derived from an EMBL/GenBank/DDBJ whole genome shotgun (WGS) entry which is preliminary data.</text>
</comment>
<evidence type="ECO:0000313" key="1">
    <source>
        <dbReference type="EMBL" id="MSS16937.1"/>
    </source>
</evidence>
<dbReference type="Proteomes" id="UP000483362">
    <property type="component" value="Unassembled WGS sequence"/>
</dbReference>
<proteinExistence type="predicted"/>
<gene>
    <name evidence="1" type="ORF">FYJ29_04030</name>
</gene>
<organism evidence="1 2">
    <name type="scientific">Sodaliphilus pleomorphus</name>
    <dbReference type="NCBI Taxonomy" id="2606626"/>
    <lineage>
        <taxon>Bacteria</taxon>
        <taxon>Pseudomonadati</taxon>
        <taxon>Bacteroidota</taxon>
        <taxon>Bacteroidia</taxon>
        <taxon>Bacteroidales</taxon>
        <taxon>Muribaculaceae</taxon>
        <taxon>Sodaliphilus</taxon>
    </lineage>
</organism>
<protein>
    <submittedName>
        <fullName evidence="1">Uncharacterized protein</fullName>
    </submittedName>
</protein>
<reference evidence="1 2" key="1">
    <citation type="submission" date="2019-08" db="EMBL/GenBank/DDBJ databases">
        <title>In-depth cultivation of the pig gut microbiome towards novel bacterial diversity and tailored functional studies.</title>
        <authorList>
            <person name="Wylensek D."/>
            <person name="Hitch T.C.A."/>
            <person name="Clavel T."/>
        </authorList>
    </citation>
    <scope>NUCLEOTIDE SEQUENCE [LARGE SCALE GENOMIC DNA]</scope>
    <source>
        <strain evidence="1 2">Oil-RF-744-WCA-WT-10</strain>
    </source>
</reference>
<dbReference type="RefSeq" id="WP_154328392.1">
    <property type="nucleotide sequence ID" value="NZ_CP045696.1"/>
</dbReference>
<sequence length="274" mass="28939">MPTTTFVVNVVEPAEETTLANLLANGVEGKTYKVTDNLAVVAQSQKTSQLFASDGNNNWIKVNVGDNYDAVKGYAGINVTGVYTTANGNATLTASQAPTQAQAQTVTPATYNLAEHFAPVADEVAYISGFYFDKLGASYSNTYTANDPVLGAYSDNNSVGQYVQFKKADWNDLTFAGANGQRVKVLVVNELKSAWSAASKIAATDPGAHTNVIAYALDAAQVTTGVDDVNAVKAVKSVSYYNVAGMESATPFEGMNLVVTRYTDGTTSTSKVMK</sequence>
<dbReference type="EMBL" id="VULT01000004">
    <property type="protein sequence ID" value="MSS16937.1"/>
    <property type="molecule type" value="Genomic_DNA"/>
</dbReference>
<name>A0A6L5XBA9_9BACT</name>
<accession>A0A6L5XBA9</accession>
<evidence type="ECO:0000313" key="2">
    <source>
        <dbReference type="Proteomes" id="UP000483362"/>
    </source>
</evidence>
<keyword evidence="2" id="KW-1185">Reference proteome</keyword>